<dbReference type="EMBL" id="NFSB01000069">
    <property type="protein sequence ID" value="OUM34776.1"/>
    <property type="molecule type" value="Genomic_DNA"/>
</dbReference>
<gene>
    <name evidence="1" type="ORF">B8W72_09950</name>
</gene>
<evidence type="ECO:0000313" key="2">
    <source>
        <dbReference type="Proteomes" id="UP000196082"/>
    </source>
</evidence>
<dbReference type="AlphaFoldDB" id="A0A1Y3L9S5"/>
<organism evidence="1 2">
    <name type="scientific">Pseudomonas putida</name>
    <name type="common">Arthrobacter siderocapsulatus</name>
    <dbReference type="NCBI Taxonomy" id="303"/>
    <lineage>
        <taxon>Bacteria</taxon>
        <taxon>Pseudomonadati</taxon>
        <taxon>Pseudomonadota</taxon>
        <taxon>Gammaproteobacteria</taxon>
        <taxon>Pseudomonadales</taxon>
        <taxon>Pseudomonadaceae</taxon>
        <taxon>Pseudomonas</taxon>
    </lineage>
</organism>
<comment type="caution">
    <text evidence="1">The sequence shown here is derived from an EMBL/GenBank/DDBJ whole genome shotgun (WGS) entry which is preliminary data.</text>
</comment>
<dbReference type="Proteomes" id="UP000196082">
    <property type="component" value="Unassembled WGS sequence"/>
</dbReference>
<name>A0A1Y3L9S5_PSEPU</name>
<proteinExistence type="predicted"/>
<evidence type="ECO:0000313" key="1">
    <source>
        <dbReference type="EMBL" id="OUM34776.1"/>
    </source>
</evidence>
<protein>
    <submittedName>
        <fullName evidence="1">Uncharacterized protein</fullName>
    </submittedName>
</protein>
<accession>A0A1Y3L9S5</accession>
<sequence length="139" mass="15190">MINDLHPVSVPRELLEQALDAAAAVGMQDVADELDRILTPTTAKSAEPIDVLPTVAVEGDQLVIRITTECLLHAVTCAPEWPVDYRGDPISIQNGTLLIQEIIHELQREDEQGTNQMHRLLDQAALDAINNGSEAVSYD</sequence>
<reference evidence="1 2" key="1">
    <citation type="submission" date="2017-05" db="EMBL/GenBank/DDBJ databases">
        <title>Whole genome sequence of Pseudomonas putida isolate 1312 commercialized as a biostimulant.</title>
        <authorList>
            <person name="Crovadore J."/>
            <person name="Blanc P."/>
            <person name="Chablais R."/>
            <person name="Cochard B."/>
            <person name="Grizard D."/>
            <person name="Lefort F."/>
        </authorList>
    </citation>
    <scope>NUCLEOTIDE SEQUENCE [LARGE SCALE GENOMIC DNA]</scope>
    <source>
        <strain evidence="1 2">1312</strain>
    </source>
</reference>
<dbReference type="RefSeq" id="WP_086975634.1">
    <property type="nucleotide sequence ID" value="NZ_NFSB01000069.1"/>
</dbReference>